<dbReference type="PROSITE" id="PS50860">
    <property type="entry name" value="AA_TRNA_LIGASE_II_ALA"/>
    <property type="match status" value="1"/>
</dbReference>
<gene>
    <name evidence="11 13" type="primary">alaS</name>
    <name evidence="13" type="ORF">ENX68_00300</name>
</gene>
<dbReference type="InterPro" id="IPR009000">
    <property type="entry name" value="Transl_B-barrel_sf"/>
</dbReference>
<reference evidence="13" key="1">
    <citation type="journal article" date="2020" name="mSystems">
        <title>Genome- and Community-Level Interaction Insights into Carbon Utilization and Element Cycling Functions of Hydrothermarchaeota in Hydrothermal Sediment.</title>
        <authorList>
            <person name="Zhou Z."/>
            <person name="Liu Y."/>
            <person name="Xu W."/>
            <person name="Pan J."/>
            <person name="Luo Z.H."/>
            <person name="Li M."/>
        </authorList>
    </citation>
    <scope>NUCLEOTIDE SEQUENCE [LARGE SCALE GENOMIC DNA]</scope>
    <source>
        <strain evidence="13">SpSt-961</strain>
    </source>
</reference>
<dbReference type="InterPro" id="IPR018164">
    <property type="entry name" value="Ala-tRNA-synth_IIc_N"/>
</dbReference>
<dbReference type="InterPro" id="IPR018162">
    <property type="entry name" value="Ala-tRNA-ligase_IIc_anticod-bd"/>
</dbReference>
<keyword evidence="9 11" id="KW-0648">Protein biosynthesis</keyword>
<dbReference type="PANTHER" id="PTHR11777:SF9">
    <property type="entry name" value="ALANINE--TRNA LIGASE, CYTOPLASMIC"/>
    <property type="match status" value="1"/>
</dbReference>
<comment type="domain">
    <text evidence="11">Consists of three domains; the N-terminal catalytic domain, the editing domain and the C-terminal C-Ala domain. The editing domain removes incorrectly charged amino acids, while the C-Ala domain, along with tRNA(Ala), serves as a bridge to cooperatively bring together the editing and aminoacylation centers thus stimulating deacylation of misacylated tRNAs.</text>
</comment>
<evidence type="ECO:0000256" key="7">
    <source>
        <dbReference type="ARBA" id="ARBA00022840"/>
    </source>
</evidence>
<name>A0A7V3VTE1_UNCW3</name>
<evidence type="ECO:0000313" key="13">
    <source>
        <dbReference type="EMBL" id="HGE77427.1"/>
    </source>
</evidence>
<dbReference type="FunFam" id="3.30.54.20:FF:000001">
    <property type="entry name" value="Alanine--tRNA ligase"/>
    <property type="match status" value="1"/>
</dbReference>
<dbReference type="GO" id="GO:0004813">
    <property type="term" value="F:alanine-tRNA ligase activity"/>
    <property type="evidence" value="ECO:0007669"/>
    <property type="project" value="UniProtKB-UniRule"/>
</dbReference>
<evidence type="ECO:0000256" key="9">
    <source>
        <dbReference type="ARBA" id="ARBA00022917"/>
    </source>
</evidence>
<dbReference type="EMBL" id="DTOZ01000014">
    <property type="protein sequence ID" value="HGE77427.1"/>
    <property type="molecule type" value="Genomic_DNA"/>
</dbReference>
<dbReference type="FunFam" id="3.30.930.10:FF:000004">
    <property type="entry name" value="Alanine--tRNA ligase"/>
    <property type="match status" value="1"/>
</dbReference>
<dbReference type="GO" id="GO:0002161">
    <property type="term" value="F:aminoacyl-tRNA deacylase activity"/>
    <property type="evidence" value="ECO:0007669"/>
    <property type="project" value="TreeGrafter"/>
</dbReference>
<accession>A0A7V3VTE1</accession>
<feature type="domain" description="Alanyl-transfer RNA synthetases family profile" evidence="12">
    <location>
        <begin position="1"/>
        <end position="688"/>
    </location>
</feature>
<feature type="binding site" evidence="11">
    <location>
        <position position="547"/>
    </location>
    <ligand>
        <name>Zn(2+)</name>
        <dbReference type="ChEBI" id="CHEBI:29105"/>
    </ligand>
</feature>
<dbReference type="GO" id="GO:0008270">
    <property type="term" value="F:zinc ion binding"/>
    <property type="evidence" value="ECO:0007669"/>
    <property type="project" value="UniProtKB-UniRule"/>
</dbReference>
<evidence type="ECO:0000256" key="8">
    <source>
        <dbReference type="ARBA" id="ARBA00022884"/>
    </source>
</evidence>
<sequence length="848" mass="96982">MNNIEIRESFLEFFKKRGHTIVPSMSLIPKDDPSLLFTSAGMVQFKPLWTGTVPLPYRRAASIQKCLRLSDLDNVGRTRRHHTFFEMLGNFSFGDYFKKEAILWAWEYLTEILKIDKSRLYVSVHYEDEEAYKIWKDTVGLKPERIYKLGDDTNFWGPAGDSGPCGPCSEIYYDLGEKFSCGRKTCAPGCDCDRYSEVWNLVFPQFDQKKNGERLPLKNRGVDTGMGLERLASIVQNKDSNFSTDLFFPIIENIVELTGKEYGRDEKVDISINTIADHIRALVFAISDGIIPSNEERGYVLRRILRRATRLNLNLGIDEPTLYKLVPTVIELYKKPYPELVNNREEITLVIKSEEERFLATLEKGIALFEDIVKMKHRISGEDAFRLYDTYGFPIELTKEIAREKGIEVDEEGFIHHLNQAREESRVKAKFTLSGEWKIVKEGAGRFIGYEKSECETEVLRYNESGKFIEIVLGESPFYAEAGGQVGETGWITGKNFTLKVLDTYWLQGMNTSHCEIESGRFEPGKVYAKVDLRHRKESARAHTTTHLLHSALRKILGEHARQEGSYVAPGRFRFDFMHFKPLSDDEIKAVEDLVNEKILEAIPVEKFWTTIDEAKKLGAMALFGEKYGKEVRVVRIGDFSIELCGGIHLDNTGEVGLFKIISQESTSAGIRRIEGFVGFNLLEELRRYRSILKGISEILGSDVHIIERIEELQNRLKTLEEIKKRQQMKLAQNLANDILKETENQRWIVERIDDFDIEGMRQVADYLRDKAKNKLGVLYTVINNRVNYLVFVGDELKDKYPAHQLIKGVSKIIGGGGGGKPHLAEGGGGKLEKVSDLVDYFKTFKIQ</sequence>
<dbReference type="InterPro" id="IPR023033">
    <property type="entry name" value="Ala_tRNA_ligase_euk/bac"/>
</dbReference>
<comment type="cofactor">
    <cofactor evidence="11">
        <name>Zn(2+)</name>
        <dbReference type="ChEBI" id="CHEBI:29105"/>
    </cofactor>
    <text evidence="11">Binds 1 zinc ion per subunit.</text>
</comment>
<dbReference type="Gene3D" id="3.30.930.10">
    <property type="entry name" value="Bira Bifunctional Protein, Domain 2"/>
    <property type="match status" value="1"/>
</dbReference>
<dbReference type="PRINTS" id="PR00980">
    <property type="entry name" value="TRNASYNTHALA"/>
</dbReference>
<dbReference type="NCBIfam" id="TIGR00344">
    <property type="entry name" value="alaS"/>
    <property type="match status" value="1"/>
</dbReference>
<dbReference type="GO" id="GO:0005524">
    <property type="term" value="F:ATP binding"/>
    <property type="evidence" value="ECO:0007669"/>
    <property type="project" value="UniProtKB-UniRule"/>
</dbReference>
<keyword evidence="7 11" id="KW-0067">ATP-binding</keyword>
<evidence type="ECO:0000256" key="3">
    <source>
        <dbReference type="ARBA" id="ARBA00022598"/>
    </source>
</evidence>
<dbReference type="CDD" id="cd00673">
    <property type="entry name" value="AlaRS_core"/>
    <property type="match status" value="1"/>
</dbReference>
<keyword evidence="3 11" id="KW-0436">Ligase</keyword>
<dbReference type="SUPFAM" id="SSF101353">
    <property type="entry name" value="Putative anticodon-binding domain of alanyl-tRNA synthetase (AlaRS)"/>
    <property type="match status" value="1"/>
</dbReference>
<keyword evidence="11" id="KW-0963">Cytoplasm</keyword>
<proteinExistence type="inferred from homology"/>
<dbReference type="Gene3D" id="3.30.54.20">
    <property type="match status" value="1"/>
</dbReference>
<comment type="function">
    <text evidence="11">Catalyzes the attachment of alanine to tRNA(Ala) in a two-step reaction: alanine is first activated by ATP to form Ala-AMP and then transferred to the acceptor end of tRNA(Ala). Also edits incorrectly charged Ser-tRNA(Ala) and Gly-tRNA(Ala) via its editing domain.</text>
</comment>
<dbReference type="EC" id="6.1.1.7" evidence="11"/>
<dbReference type="Gene3D" id="3.30.980.10">
    <property type="entry name" value="Threonyl-trna Synthetase, Chain A, domain 2"/>
    <property type="match status" value="1"/>
</dbReference>
<dbReference type="InterPro" id="IPR018165">
    <property type="entry name" value="Ala-tRNA-synth_IIc_core"/>
</dbReference>
<protein>
    <recommendedName>
        <fullName evidence="11">Alanine--tRNA ligase</fullName>
        <ecNumber evidence="11">6.1.1.7</ecNumber>
    </recommendedName>
    <alternativeName>
        <fullName evidence="11">Alanyl-tRNA synthetase</fullName>
        <shortName evidence="11">AlaRS</shortName>
    </alternativeName>
</protein>
<dbReference type="GO" id="GO:0000049">
    <property type="term" value="F:tRNA binding"/>
    <property type="evidence" value="ECO:0007669"/>
    <property type="project" value="UniProtKB-KW"/>
</dbReference>
<evidence type="ECO:0000259" key="12">
    <source>
        <dbReference type="PROSITE" id="PS50860"/>
    </source>
</evidence>
<keyword evidence="2 11" id="KW-0820">tRNA-binding</keyword>
<evidence type="ECO:0000256" key="2">
    <source>
        <dbReference type="ARBA" id="ARBA00022555"/>
    </source>
</evidence>
<evidence type="ECO:0000256" key="1">
    <source>
        <dbReference type="ARBA" id="ARBA00008226"/>
    </source>
</evidence>
<dbReference type="InterPro" id="IPR012947">
    <property type="entry name" value="tRNA_SAD"/>
</dbReference>
<dbReference type="SUPFAM" id="SSF55681">
    <property type="entry name" value="Class II aaRS and biotin synthetases"/>
    <property type="match status" value="1"/>
</dbReference>
<evidence type="ECO:0000256" key="6">
    <source>
        <dbReference type="ARBA" id="ARBA00022833"/>
    </source>
</evidence>
<comment type="subcellular location">
    <subcellularLocation>
        <location evidence="11">Cytoplasm</location>
    </subcellularLocation>
</comment>
<dbReference type="SMART" id="SM00863">
    <property type="entry name" value="tRNA_SAD"/>
    <property type="match status" value="1"/>
</dbReference>
<dbReference type="Gene3D" id="3.10.310.40">
    <property type="match status" value="1"/>
</dbReference>
<organism evidence="13">
    <name type="scientific">candidate division WOR-3 bacterium</name>
    <dbReference type="NCBI Taxonomy" id="2052148"/>
    <lineage>
        <taxon>Bacteria</taxon>
        <taxon>Bacteria division WOR-3</taxon>
    </lineage>
</organism>
<dbReference type="Pfam" id="PF02272">
    <property type="entry name" value="DHHA1"/>
    <property type="match status" value="1"/>
</dbReference>
<dbReference type="PANTHER" id="PTHR11777">
    <property type="entry name" value="ALANYL-TRNA SYNTHETASE"/>
    <property type="match status" value="1"/>
</dbReference>
<evidence type="ECO:0000256" key="11">
    <source>
        <dbReference type="HAMAP-Rule" id="MF_00036"/>
    </source>
</evidence>
<dbReference type="InterPro" id="IPR050058">
    <property type="entry name" value="Ala-tRNA_ligase"/>
</dbReference>
<dbReference type="GO" id="GO:0006419">
    <property type="term" value="P:alanyl-tRNA aminoacylation"/>
    <property type="evidence" value="ECO:0007669"/>
    <property type="project" value="UniProtKB-UniRule"/>
</dbReference>
<dbReference type="Gene3D" id="2.40.30.130">
    <property type="match status" value="1"/>
</dbReference>
<dbReference type="InterPro" id="IPR018163">
    <property type="entry name" value="Thr/Ala-tRNA-synth_IIc_edit"/>
</dbReference>
<feature type="binding site" evidence="11">
    <location>
        <position position="645"/>
    </location>
    <ligand>
        <name>Zn(2+)</name>
        <dbReference type="ChEBI" id="CHEBI:29105"/>
    </ligand>
</feature>
<comment type="catalytic activity">
    <reaction evidence="11">
        <text>tRNA(Ala) + L-alanine + ATP = L-alanyl-tRNA(Ala) + AMP + diphosphate</text>
        <dbReference type="Rhea" id="RHEA:12540"/>
        <dbReference type="Rhea" id="RHEA-COMP:9657"/>
        <dbReference type="Rhea" id="RHEA-COMP:9923"/>
        <dbReference type="ChEBI" id="CHEBI:30616"/>
        <dbReference type="ChEBI" id="CHEBI:33019"/>
        <dbReference type="ChEBI" id="CHEBI:57972"/>
        <dbReference type="ChEBI" id="CHEBI:78442"/>
        <dbReference type="ChEBI" id="CHEBI:78497"/>
        <dbReference type="ChEBI" id="CHEBI:456215"/>
        <dbReference type="EC" id="6.1.1.7"/>
    </reaction>
</comment>
<comment type="similarity">
    <text evidence="1 11">Belongs to the class-II aminoacyl-tRNA synthetase family.</text>
</comment>
<dbReference type="HAMAP" id="MF_00036_B">
    <property type="entry name" value="Ala_tRNA_synth_B"/>
    <property type="match status" value="1"/>
</dbReference>
<feature type="binding site" evidence="11">
    <location>
        <position position="649"/>
    </location>
    <ligand>
        <name>Zn(2+)</name>
        <dbReference type="ChEBI" id="CHEBI:29105"/>
    </ligand>
</feature>
<dbReference type="FunFam" id="3.10.310.40:FF:000001">
    <property type="entry name" value="Alanine--tRNA ligase"/>
    <property type="match status" value="1"/>
</dbReference>
<keyword evidence="6 11" id="KW-0862">Zinc</keyword>
<dbReference type="InterPro" id="IPR003156">
    <property type="entry name" value="DHHA1_dom"/>
</dbReference>
<dbReference type="Pfam" id="PF07973">
    <property type="entry name" value="tRNA_SAD"/>
    <property type="match status" value="1"/>
</dbReference>
<keyword evidence="8 11" id="KW-0694">RNA-binding</keyword>
<keyword evidence="5 11" id="KW-0547">Nucleotide-binding</keyword>
<comment type="caution">
    <text evidence="13">The sequence shown here is derived from an EMBL/GenBank/DDBJ whole genome shotgun (WGS) entry which is preliminary data.</text>
</comment>
<dbReference type="Pfam" id="PF01411">
    <property type="entry name" value="tRNA-synt_2c"/>
    <property type="match status" value="1"/>
</dbReference>
<dbReference type="SUPFAM" id="SSF55186">
    <property type="entry name" value="ThrRS/AlaRS common domain"/>
    <property type="match status" value="1"/>
</dbReference>
<dbReference type="SUPFAM" id="SSF50447">
    <property type="entry name" value="Translation proteins"/>
    <property type="match status" value="1"/>
</dbReference>
<dbReference type="AlphaFoldDB" id="A0A7V3VTE1"/>
<keyword evidence="10 11" id="KW-0030">Aminoacyl-tRNA synthetase</keyword>
<dbReference type="GO" id="GO:0005829">
    <property type="term" value="C:cytosol"/>
    <property type="evidence" value="ECO:0007669"/>
    <property type="project" value="TreeGrafter"/>
</dbReference>
<keyword evidence="4 11" id="KW-0479">Metal-binding</keyword>
<dbReference type="InterPro" id="IPR045864">
    <property type="entry name" value="aa-tRNA-synth_II/BPL/LPL"/>
</dbReference>
<evidence type="ECO:0000256" key="4">
    <source>
        <dbReference type="ARBA" id="ARBA00022723"/>
    </source>
</evidence>
<feature type="binding site" evidence="11">
    <location>
        <position position="543"/>
    </location>
    <ligand>
        <name>Zn(2+)</name>
        <dbReference type="ChEBI" id="CHEBI:29105"/>
    </ligand>
</feature>
<dbReference type="InterPro" id="IPR002318">
    <property type="entry name" value="Ala-tRNA-lgiase_IIc"/>
</dbReference>
<evidence type="ECO:0000256" key="5">
    <source>
        <dbReference type="ARBA" id="ARBA00022741"/>
    </source>
</evidence>
<dbReference type="FunFam" id="3.30.980.10:FF:000004">
    <property type="entry name" value="Alanine--tRNA ligase, cytoplasmic"/>
    <property type="match status" value="1"/>
</dbReference>
<evidence type="ECO:0000256" key="10">
    <source>
        <dbReference type="ARBA" id="ARBA00023146"/>
    </source>
</evidence>